<dbReference type="Proteomes" id="UP001176940">
    <property type="component" value="Unassembled WGS sequence"/>
</dbReference>
<dbReference type="SUPFAM" id="SSF56112">
    <property type="entry name" value="Protein kinase-like (PK-like)"/>
    <property type="match status" value="1"/>
</dbReference>
<evidence type="ECO:0000259" key="10">
    <source>
        <dbReference type="PROSITE" id="PS50011"/>
    </source>
</evidence>
<evidence type="ECO:0000256" key="8">
    <source>
        <dbReference type="SAM" id="MobiDB-lite"/>
    </source>
</evidence>
<dbReference type="Gene3D" id="3.30.505.10">
    <property type="entry name" value="SH2 domain"/>
    <property type="match status" value="1"/>
</dbReference>
<keyword evidence="6" id="KW-0727">SH2 domain</keyword>
<sequence length="450" mass="50730">MFLVVRVEKLVRHYKIRQSVHGAFCLVERASFPSLKDLVLYYRDQYDGLCCKLEMPCVKLDLPSVQSISHTTVDHLEIDPCSIQKVRPLGSGRFGTVWLGLWNGTTEVAVKELQVTAESLQKTLYGEAETMWKLSHEKLLKLYAVCLQTKPVFIVTEYMPQGTLKKYLQAHQKIKDLPFLQMVDFAVQEDYPAVRTSDYVQKQIPAADTFSSDVQPNIAETSKSAQPMVPVSPTAPAETQAQRRDAPLQEQSPPQDDRKAHSSLPPQFKQQSSESPKVKPQLNPAATSFYPRTIHPSISHSLYARGAPQATTVTRSADSDMSEFARFMVSRELISTSLSKFDDHAENYRAWKATFKASIADLNLTAEQELDLMVKWLGPESTNRIKSLRTVYVGQAEAGLAVAWQRLERTYGSAEAIEKSLFKRLQNVPRINHKEADKVLDLSDLDCHSI</sequence>
<keyword evidence="12" id="KW-1185">Reference proteome</keyword>
<dbReference type="Pfam" id="PF07714">
    <property type="entry name" value="PK_Tyr_Ser-Thr"/>
    <property type="match status" value="1"/>
</dbReference>
<feature type="domain" description="SH2" evidence="9">
    <location>
        <begin position="1"/>
        <end position="57"/>
    </location>
</feature>
<feature type="domain" description="Protein kinase" evidence="10">
    <location>
        <begin position="83"/>
        <end position="400"/>
    </location>
</feature>
<dbReference type="InterPro" id="IPR017441">
    <property type="entry name" value="Protein_kinase_ATP_BS"/>
</dbReference>
<dbReference type="PROSITE" id="PS50011">
    <property type="entry name" value="PROTEIN_KINASE_DOM"/>
    <property type="match status" value="1"/>
</dbReference>
<comment type="caution">
    <text evidence="11">The sequence shown here is derived from an EMBL/GenBank/DDBJ whole genome shotgun (WGS) entry which is preliminary data.</text>
</comment>
<feature type="binding site" evidence="7">
    <location>
        <position position="111"/>
    </location>
    <ligand>
        <name>ATP</name>
        <dbReference type="ChEBI" id="CHEBI:30616"/>
    </ligand>
</feature>
<evidence type="ECO:0000256" key="1">
    <source>
        <dbReference type="ARBA" id="ARBA00022679"/>
    </source>
</evidence>
<dbReference type="InterPro" id="IPR001245">
    <property type="entry name" value="Ser-Thr/Tyr_kinase_cat_dom"/>
</dbReference>
<organism evidence="11 12">
    <name type="scientific">Ranitomeya imitator</name>
    <name type="common">mimic poison frog</name>
    <dbReference type="NCBI Taxonomy" id="111125"/>
    <lineage>
        <taxon>Eukaryota</taxon>
        <taxon>Metazoa</taxon>
        <taxon>Chordata</taxon>
        <taxon>Craniata</taxon>
        <taxon>Vertebrata</taxon>
        <taxon>Euteleostomi</taxon>
        <taxon>Amphibia</taxon>
        <taxon>Batrachia</taxon>
        <taxon>Anura</taxon>
        <taxon>Neobatrachia</taxon>
        <taxon>Hyloidea</taxon>
        <taxon>Dendrobatidae</taxon>
        <taxon>Dendrobatinae</taxon>
        <taxon>Ranitomeya</taxon>
    </lineage>
</organism>
<feature type="region of interest" description="Disordered" evidence="8">
    <location>
        <begin position="221"/>
        <end position="289"/>
    </location>
</feature>
<keyword evidence="4 7" id="KW-0067">ATP-binding</keyword>
<keyword evidence="1" id="KW-0808">Transferase</keyword>
<evidence type="ECO:0000256" key="4">
    <source>
        <dbReference type="ARBA" id="ARBA00022840"/>
    </source>
</evidence>
<dbReference type="InterPro" id="IPR000719">
    <property type="entry name" value="Prot_kinase_dom"/>
</dbReference>
<dbReference type="PROSITE" id="PS00107">
    <property type="entry name" value="PROTEIN_KINASE_ATP"/>
    <property type="match status" value="1"/>
</dbReference>
<protein>
    <recommendedName>
        <fullName evidence="13">Non-specific protein-tyrosine kinase</fullName>
    </recommendedName>
</protein>
<accession>A0ABN9LT64</accession>
<evidence type="ECO:0000259" key="9">
    <source>
        <dbReference type="PROSITE" id="PS50001"/>
    </source>
</evidence>
<dbReference type="InterPro" id="IPR050198">
    <property type="entry name" value="Non-receptor_tyrosine_kinases"/>
</dbReference>
<evidence type="ECO:0000256" key="2">
    <source>
        <dbReference type="ARBA" id="ARBA00022741"/>
    </source>
</evidence>
<evidence type="ECO:0000256" key="7">
    <source>
        <dbReference type="PROSITE-ProRule" id="PRU10141"/>
    </source>
</evidence>
<dbReference type="InterPro" id="IPR011009">
    <property type="entry name" value="Kinase-like_dom_sf"/>
</dbReference>
<reference evidence="11" key="1">
    <citation type="submission" date="2023-07" db="EMBL/GenBank/DDBJ databases">
        <authorList>
            <person name="Stuckert A."/>
        </authorList>
    </citation>
    <scope>NUCLEOTIDE SEQUENCE</scope>
</reference>
<keyword evidence="5" id="KW-0829">Tyrosine-protein kinase</keyword>
<evidence type="ECO:0008006" key="13">
    <source>
        <dbReference type="Google" id="ProtNLM"/>
    </source>
</evidence>
<keyword evidence="2 7" id="KW-0547">Nucleotide-binding</keyword>
<name>A0ABN9LT64_9NEOB</name>
<dbReference type="Gene3D" id="1.10.510.10">
    <property type="entry name" value="Transferase(Phosphotransferase) domain 1"/>
    <property type="match status" value="1"/>
</dbReference>
<evidence type="ECO:0000256" key="5">
    <source>
        <dbReference type="ARBA" id="ARBA00023137"/>
    </source>
</evidence>
<dbReference type="InterPro" id="IPR036860">
    <property type="entry name" value="SH2_dom_sf"/>
</dbReference>
<proteinExistence type="predicted"/>
<dbReference type="EMBL" id="CAUEEQ010031084">
    <property type="protein sequence ID" value="CAJ0950102.1"/>
    <property type="molecule type" value="Genomic_DNA"/>
</dbReference>
<evidence type="ECO:0000256" key="3">
    <source>
        <dbReference type="ARBA" id="ARBA00022777"/>
    </source>
</evidence>
<dbReference type="PROSITE" id="PS50001">
    <property type="entry name" value="SH2"/>
    <property type="match status" value="1"/>
</dbReference>
<evidence type="ECO:0000313" key="12">
    <source>
        <dbReference type="Proteomes" id="UP001176940"/>
    </source>
</evidence>
<feature type="compositionally biased region" description="Polar residues" evidence="8">
    <location>
        <begin position="264"/>
        <end position="275"/>
    </location>
</feature>
<evidence type="ECO:0000256" key="6">
    <source>
        <dbReference type="PROSITE-ProRule" id="PRU00191"/>
    </source>
</evidence>
<keyword evidence="3" id="KW-0418">Kinase</keyword>
<dbReference type="PANTHER" id="PTHR24418">
    <property type="entry name" value="TYROSINE-PROTEIN KINASE"/>
    <property type="match status" value="1"/>
</dbReference>
<dbReference type="SUPFAM" id="SSF55550">
    <property type="entry name" value="SH2 domain"/>
    <property type="match status" value="1"/>
</dbReference>
<dbReference type="InterPro" id="IPR000980">
    <property type="entry name" value="SH2"/>
</dbReference>
<evidence type="ECO:0000313" key="11">
    <source>
        <dbReference type="EMBL" id="CAJ0950102.1"/>
    </source>
</evidence>
<gene>
    <name evidence="11" type="ORF">RIMI_LOCUS12871528</name>
</gene>